<feature type="domain" description="AMP-binding enzyme C-terminal" evidence="4">
    <location>
        <begin position="384"/>
        <end position="457"/>
    </location>
</feature>
<dbReference type="InterPro" id="IPR000873">
    <property type="entry name" value="AMP-dep_synth/lig_dom"/>
</dbReference>
<dbReference type="InterPro" id="IPR042099">
    <property type="entry name" value="ANL_N_sf"/>
</dbReference>
<evidence type="ECO:0000256" key="2">
    <source>
        <dbReference type="ARBA" id="ARBA00022598"/>
    </source>
</evidence>
<gene>
    <name evidence="5" type="ORF">E3T25_10690</name>
</gene>
<evidence type="ECO:0000259" key="3">
    <source>
        <dbReference type="Pfam" id="PF00501"/>
    </source>
</evidence>
<dbReference type="Gene3D" id="3.40.50.12780">
    <property type="entry name" value="N-terminal domain of ligase-like"/>
    <property type="match status" value="1"/>
</dbReference>
<dbReference type="InterPro" id="IPR020845">
    <property type="entry name" value="AMP-binding_CS"/>
</dbReference>
<dbReference type="InterPro" id="IPR025110">
    <property type="entry name" value="AMP-bd_C"/>
</dbReference>
<sequence>MPFLDRLQHWAQVQPDATAVAVGADRISFAELRDAAAAILPATPRISSVCLPHGTAFAVAFAAGVAEGRCSAILNPDWPEAQRRVVESRLARTAGLDGRVAAGAPLLGTELRDGPPDRDFLYGFTSGTTSVPKAFTRSRASWQRSFALGTEFFGLTRHDRTLAPGPLSASLSLYAFAESLHTGSAFFALPRFSAAAAVACVTVEQITRIVAAPTVLRVIAAHALSVGTDGRPPTGRGLTGIVSAGAKLDPGTLSMLRLWAPDASVFEYYGATELSFVTASVLRPGEVSPISATAVGRALPGVEVRIQDDAGRALPTGTPGTIFVRSLLVGGGYAWGDDGEAFRREVDWCTVGDIGFLDPAAVLHHLGRRADFIVTSGHNVYPQQVEAALRGLPGVEAAVVTGLPDPVRGTRVVAAVIAGSETDAARIRSYVAALLAAPHRPRAYYALAELPLTSAGKLSRVMLRRWIEEGDRRVRPLR</sequence>
<dbReference type="EMBL" id="SOGO01000031">
    <property type="protein sequence ID" value="TFD01674.1"/>
    <property type="molecule type" value="Genomic_DNA"/>
</dbReference>
<feature type="domain" description="AMP-dependent synthetase/ligase" evidence="3">
    <location>
        <begin position="122"/>
        <end position="333"/>
    </location>
</feature>
<dbReference type="SUPFAM" id="SSF56801">
    <property type="entry name" value="Acetyl-CoA synthetase-like"/>
    <property type="match status" value="1"/>
</dbReference>
<name>A0ABY2JCE4_9MICO</name>
<dbReference type="Pfam" id="PF13193">
    <property type="entry name" value="AMP-binding_C"/>
    <property type="match status" value="1"/>
</dbReference>
<dbReference type="Gene3D" id="3.30.300.30">
    <property type="match status" value="1"/>
</dbReference>
<accession>A0ABY2JCE4</accession>
<dbReference type="PANTHER" id="PTHR43201">
    <property type="entry name" value="ACYL-COA SYNTHETASE"/>
    <property type="match status" value="1"/>
</dbReference>
<dbReference type="InterPro" id="IPR045851">
    <property type="entry name" value="AMP-bd_C_sf"/>
</dbReference>
<reference evidence="5 6" key="1">
    <citation type="submission" date="2019-03" db="EMBL/GenBank/DDBJ databases">
        <title>Genomics of glacier-inhabiting Cryobacterium strains.</title>
        <authorList>
            <person name="Liu Q."/>
            <person name="Xin Y.-H."/>
        </authorList>
    </citation>
    <scope>NUCLEOTIDE SEQUENCE [LARGE SCALE GENOMIC DNA]</scope>
    <source>
        <strain evidence="5 6">TMT2-16</strain>
    </source>
</reference>
<evidence type="ECO:0000313" key="5">
    <source>
        <dbReference type="EMBL" id="TFD01674.1"/>
    </source>
</evidence>
<comment type="similarity">
    <text evidence="1">Belongs to the ATP-dependent AMP-binding enzyme family.</text>
</comment>
<dbReference type="GO" id="GO:0016874">
    <property type="term" value="F:ligase activity"/>
    <property type="evidence" value="ECO:0007669"/>
    <property type="project" value="UniProtKB-KW"/>
</dbReference>
<evidence type="ECO:0000256" key="1">
    <source>
        <dbReference type="ARBA" id="ARBA00006432"/>
    </source>
</evidence>
<dbReference type="PANTHER" id="PTHR43201:SF5">
    <property type="entry name" value="MEDIUM-CHAIN ACYL-COA LIGASE ACSF2, MITOCHONDRIAL"/>
    <property type="match status" value="1"/>
</dbReference>
<dbReference type="PROSITE" id="PS00455">
    <property type="entry name" value="AMP_BINDING"/>
    <property type="match status" value="1"/>
</dbReference>
<proteinExistence type="inferred from homology"/>
<keyword evidence="6" id="KW-1185">Reference proteome</keyword>
<protein>
    <submittedName>
        <fullName evidence="5">Long-chain fatty acid--CoA ligase</fullName>
    </submittedName>
</protein>
<comment type="caution">
    <text evidence="5">The sequence shown here is derived from an EMBL/GenBank/DDBJ whole genome shotgun (WGS) entry which is preliminary data.</text>
</comment>
<dbReference type="RefSeq" id="WP_134374186.1">
    <property type="nucleotide sequence ID" value="NZ_SOGO01000031.1"/>
</dbReference>
<evidence type="ECO:0000259" key="4">
    <source>
        <dbReference type="Pfam" id="PF13193"/>
    </source>
</evidence>
<organism evidence="5 6">
    <name type="scientific">Cryobacterium sandaracinum</name>
    <dbReference type="NCBI Taxonomy" id="1259247"/>
    <lineage>
        <taxon>Bacteria</taxon>
        <taxon>Bacillati</taxon>
        <taxon>Actinomycetota</taxon>
        <taxon>Actinomycetes</taxon>
        <taxon>Micrococcales</taxon>
        <taxon>Microbacteriaceae</taxon>
        <taxon>Cryobacterium</taxon>
    </lineage>
</organism>
<evidence type="ECO:0000313" key="6">
    <source>
        <dbReference type="Proteomes" id="UP000297851"/>
    </source>
</evidence>
<dbReference type="Proteomes" id="UP000297851">
    <property type="component" value="Unassembled WGS sequence"/>
</dbReference>
<dbReference type="Pfam" id="PF00501">
    <property type="entry name" value="AMP-binding"/>
    <property type="match status" value="1"/>
</dbReference>
<keyword evidence="2 5" id="KW-0436">Ligase</keyword>